<evidence type="ECO:0000259" key="6">
    <source>
        <dbReference type="SMART" id="SM00732"/>
    </source>
</evidence>
<comment type="similarity">
    <text evidence="5">Belongs to the YqgF HJR family.</text>
</comment>
<proteinExistence type="inferred from homology"/>
<organism evidence="7 8">
    <name type="scientific">Alkalimarinus alittae</name>
    <dbReference type="NCBI Taxonomy" id="2961619"/>
    <lineage>
        <taxon>Bacteria</taxon>
        <taxon>Pseudomonadati</taxon>
        <taxon>Pseudomonadota</taxon>
        <taxon>Gammaproteobacteria</taxon>
        <taxon>Alteromonadales</taxon>
        <taxon>Alteromonadaceae</taxon>
        <taxon>Alkalimarinus</taxon>
    </lineage>
</organism>
<dbReference type="SMART" id="SM00732">
    <property type="entry name" value="YqgFc"/>
    <property type="match status" value="1"/>
</dbReference>
<keyword evidence="1 5" id="KW-0963">Cytoplasm</keyword>
<keyword evidence="3 5" id="KW-0540">Nuclease</keyword>
<evidence type="ECO:0000256" key="3">
    <source>
        <dbReference type="ARBA" id="ARBA00022722"/>
    </source>
</evidence>
<dbReference type="InterPro" id="IPR006641">
    <property type="entry name" value="YqgF/RNaseH-like_dom"/>
</dbReference>
<dbReference type="InterPro" id="IPR037027">
    <property type="entry name" value="YqgF/RNaseH-like_dom_sf"/>
</dbReference>
<dbReference type="NCBIfam" id="TIGR00250">
    <property type="entry name" value="RNAse_H_YqgF"/>
    <property type="match status" value="1"/>
</dbReference>
<dbReference type="InterPro" id="IPR005227">
    <property type="entry name" value="YqgF"/>
</dbReference>
<evidence type="ECO:0000256" key="2">
    <source>
        <dbReference type="ARBA" id="ARBA00022517"/>
    </source>
</evidence>
<dbReference type="Gene3D" id="3.30.420.140">
    <property type="entry name" value="YqgF/RNase H-like domain"/>
    <property type="match status" value="1"/>
</dbReference>
<keyword evidence="4 5" id="KW-0378">Hydrolase</keyword>
<keyword evidence="2 5" id="KW-0690">Ribosome biogenesis</keyword>
<keyword evidence="8" id="KW-1185">Reference proteome</keyword>
<dbReference type="EMBL" id="CP100390">
    <property type="protein sequence ID" value="UZE96542.1"/>
    <property type="molecule type" value="Genomic_DNA"/>
</dbReference>
<name>A0ABY6N3G0_9ALTE</name>
<feature type="domain" description="YqgF/RNase H-like" evidence="6">
    <location>
        <begin position="6"/>
        <end position="106"/>
    </location>
</feature>
<dbReference type="CDD" id="cd16964">
    <property type="entry name" value="YqgF"/>
    <property type="match status" value="1"/>
</dbReference>
<evidence type="ECO:0000256" key="4">
    <source>
        <dbReference type="ARBA" id="ARBA00022801"/>
    </source>
</evidence>
<accession>A0ABY6N3G0</accession>
<dbReference type="Pfam" id="PF03652">
    <property type="entry name" value="RuvX"/>
    <property type="match status" value="1"/>
</dbReference>
<dbReference type="InterPro" id="IPR012337">
    <property type="entry name" value="RNaseH-like_sf"/>
</dbReference>
<reference evidence="7" key="1">
    <citation type="submission" date="2022-06" db="EMBL/GenBank/DDBJ databases">
        <title>Alkalimarinus sp. nov., isolated from gut of a Alitta virens.</title>
        <authorList>
            <person name="Yang A.I."/>
            <person name="Shin N.-R."/>
        </authorList>
    </citation>
    <scope>NUCLEOTIDE SEQUENCE</scope>
    <source>
        <strain evidence="7">A2M4</strain>
    </source>
</reference>
<dbReference type="HAMAP" id="MF_00651">
    <property type="entry name" value="Nuclease_YqgF"/>
    <property type="match status" value="1"/>
</dbReference>
<dbReference type="RefSeq" id="WP_265048027.1">
    <property type="nucleotide sequence ID" value="NZ_CP100390.1"/>
</dbReference>
<comment type="subcellular location">
    <subcellularLocation>
        <location evidence="5">Cytoplasm</location>
    </subcellularLocation>
</comment>
<dbReference type="SUPFAM" id="SSF53098">
    <property type="entry name" value="Ribonuclease H-like"/>
    <property type="match status" value="1"/>
</dbReference>
<dbReference type="EC" id="3.1.-.-" evidence="5"/>
<evidence type="ECO:0000256" key="1">
    <source>
        <dbReference type="ARBA" id="ARBA00022490"/>
    </source>
</evidence>
<dbReference type="PANTHER" id="PTHR33317:SF4">
    <property type="entry name" value="POLYNUCLEOTIDYL TRANSFERASE, RIBONUCLEASE H-LIKE SUPERFAMILY PROTEIN"/>
    <property type="match status" value="1"/>
</dbReference>
<sequence>MSTDVNTCLGFDFGTRRIGVAVGRSLLGTASPLEPLAARDGIPDWAEIERIVSEWKPDGFVVGLPLNMDGTDSEMSRRATKFGKRLQGRFNKPYFMMDERLSSHEAKGYVIERGGDRDFGRNSVDGIAAVLILESWFAQNLNSA</sequence>
<evidence type="ECO:0000313" key="7">
    <source>
        <dbReference type="EMBL" id="UZE96542.1"/>
    </source>
</evidence>
<evidence type="ECO:0000256" key="5">
    <source>
        <dbReference type="HAMAP-Rule" id="MF_00651"/>
    </source>
</evidence>
<evidence type="ECO:0000313" key="8">
    <source>
        <dbReference type="Proteomes" id="UP001163739"/>
    </source>
</evidence>
<gene>
    <name evidence="7" type="primary">ruvX</name>
    <name evidence="7" type="ORF">NKI27_01980</name>
</gene>
<comment type="function">
    <text evidence="5">Could be a nuclease involved in processing of the 5'-end of pre-16S rRNA.</text>
</comment>
<protein>
    <recommendedName>
        <fullName evidence="5">Putative pre-16S rRNA nuclease</fullName>
        <ecNumber evidence="5">3.1.-.-</ecNumber>
    </recommendedName>
</protein>
<dbReference type="Proteomes" id="UP001163739">
    <property type="component" value="Chromosome"/>
</dbReference>
<dbReference type="PANTHER" id="PTHR33317">
    <property type="entry name" value="POLYNUCLEOTIDYL TRANSFERASE, RIBONUCLEASE H-LIKE SUPERFAMILY PROTEIN"/>
    <property type="match status" value="1"/>
</dbReference>